<dbReference type="EMBL" id="FOBV01000005">
    <property type="protein sequence ID" value="SEM67075.1"/>
    <property type="molecule type" value="Genomic_DNA"/>
</dbReference>
<keyword evidence="2" id="KW-1185">Reference proteome</keyword>
<evidence type="ECO:0000313" key="1">
    <source>
        <dbReference type="EMBL" id="SEM67075.1"/>
    </source>
</evidence>
<evidence type="ECO:0000313" key="2">
    <source>
        <dbReference type="Proteomes" id="UP000199450"/>
    </source>
</evidence>
<dbReference type="AlphaFoldDB" id="A0A1H8A8G0"/>
<organism evidence="1 2">
    <name type="scientific">Chryseobacterium taichungense</name>
    <dbReference type="NCBI Taxonomy" id="295069"/>
    <lineage>
        <taxon>Bacteria</taxon>
        <taxon>Pseudomonadati</taxon>
        <taxon>Bacteroidota</taxon>
        <taxon>Flavobacteriia</taxon>
        <taxon>Flavobacteriales</taxon>
        <taxon>Weeksellaceae</taxon>
        <taxon>Chryseobacterium group</taxon>
        <taxon>Chryseobacterium</taxon>
    </lineage>
</organism>
<reference evidence="2" key="1">
    <citation type="submission" date="2016-10" db="EMBL/GenBank/DDBJ databases">
        <authorList>
            <person name="Varghese N."/>
            <person name="Submissions S."/>
        </authorList>
    </citation>
    <scope>NUCLEOTIDE SEQUENCE [LARGE SCALE GENOMIC DNA]</scope>
    <source>
        <strain evidence="2">DSM 17453</strain>
    </source>
</reference>
<sequence>MAKKAFKTKLLAKELNIHNHNQIINNNYGNECL</sequence>
<accession>A0A1H8A8G0</accession>
<name>A0A1H8A8G0_9FLAO</name>
<dbReference type="Proteomes" id="UP000199450">
    <property type="component" value="Unassembled WGS sequence"/>
</dbReference>
<protein>
    <submittedName>
        <fullName evidence="1">Uncharacterized protein</fullName>
    </submittedName>
</protein>
<gene>
    <name evidence="1" type="ORF">SAMN05421856_105192</name>
</gene>
<proteinExistence type="predicted"/>